<evidence type="ECO:0000256" key="5">
    <source>
        <dbReference type="ARBA" id="ARBA00022989"/>
    </source>
</evidence>
<protein>
    <submittedName>
        <fullName evidence="9">Sodium:solute symporter</fullName>
    </submittedName>
</protein>
<dbReference type="Pfam" id="PF00474">
    <property type="entry name" value="SSF"/>
    <property type="match status" value="1"/>
</dbReference>
<organism evidence="9 10">
    <name type="scientific">Acetobacter musti</name>
    <dbReference type="NCBI Taxonomy" id="864732"/>
    <lineage>
        <taxon>Bacteria</taxon>
        <taxon>Pseudomonadati</taxon>
        <taxon>Pseudomonadota</taxon>
        <taxon>Alphaproteobacteria</taxon>
        <taxon>Acetobacterales</taxon>
        <taxon>Acetobacteraceae</taxon>
        <taxon>Acetobacter</taxon>
    </lineage>
</organism>
<comment type="caution">
    <text evidence="9">The sequence shown here is derived from an EMBL/GenBank/DDBJ whole genome shotgun (WGS) entry which is preliminary data.</text>
</comment>
<evidence type="ECO:0000256" key="1">
    <source>
        <dbReference type="ARBA" id="ARBA00004141"/>
    </source>
</evidence>
<evidence type="ECO:0000256" key="7">
    <source>
        <dbReference type="RuleBase" id="RU362091"/>
    </source>
</evidence>
<keyword evidence="5 8" id="KW-1133">Transmembrane helix</keyword>
<accession>A0ABX0JUK8</accession>
<dbReference type="InterPro" id="IPR038377">
    <property type="entry name" value="Na/Glc_symporter_sf"/>
</dbReference>
<keyword evidence="4 8" id="KW-0812">Transmembrane</keyword>
<feature type="transmembrane region" description="Helical" evidence="8">
    <location>
        <begin position="402"/>
        <end position="422"/>
    </location>
</feature>
<dbReference type="EMBL" id="WOTB01000019">
    <property type="protein sequence ID" value="NHN85698.1"/>
    <property type="molecule type" value="Genomic_DNA"/>
</dbReference>
<evidence type="ECO:0000256" key="6">
    <source>
        <dbReference type="ARBA" id="ARBA00023136"/>
    </source>
</evidence>
<feature type="transmembrane region" description="Helical" evidence="8">
    <location>
        <begin position="179"/>
        <end position="201"/>
    </location>
</feature>
<proteinExistence type="inferred from homology"/>
<evidence type="ECO:0000313" key="10">
    <source>
        <dbReference type="Proteomes" id="UP000635278"/>
    </source>
</evidence>
<feature type="transmembrane region" description="Helical" evidence="8">
    <location>
        <begin position="262"/>
        <end position="283"/>
    </location>
</feature>
<evidence type="ECO:0000256" key="3">
    <source>
        <dbReference type="ARBA" id="ARBA00022448"/>
    </source>
</evidence>
<evidence type="ECO:0000256" key="2">
    <source>
        <dbReference type="ARBA" id="ARBA00006434"/>
    </source>
</evidence>
<evidence type="ECO:0000256" key="4">
    <source>
        <dbReference type="ARBA" id="ARBA00022692"/>
    </source>
</evidence>
<reference evidence="9 10" key="1">
    <citation type="journal article" date="2020" name="Int. J. Syst. Evol. Microbiol.">
        <title>Novel acetic acid bacteria from cider fermentations: Acetobacter conturbans sp. nov. and Acetobacter fallax sp. nov.</title>
        <authorList>
            <person name="Sombolestani A.S."/>
            <person name="Cleenwerck I."/>
            <person name="Cnockaert M."/>
            <person name="Borremans W."/>
            <person name="Wieme A.D."/>
            <person name="De Vuyst L."/>
            <person name="Vandamme P."/>
        </authorList>
    </citation>
    <scope>NUCLEOTIDE SEQUENCE [LARGE SCALE GENOMIC DNA]</scope>
    <source>
        <strain evidence="9 10">LMG 30640</strain>
    </source>
</reference>
<evidence type="ECO:0000313" key="9">
    <source>
        <dbReference type="EMBL" id="NHN85698.1"/>
    </source>
</evidence>
<feature type="transmembrane region" description="Helical" evidence="8">
    <location>
        <begin position="303"/>
        <end position="330"/>
    </location>
</feature>
<feature type="transmembrane region" description="Helical" evidence="8">
    <location>
        <begin position="375"/>
        <end position="395"/>
    </location>
</feature>
<feature type="transmembrane region" description="Helical" evidence="8">
    <location>
        <begin position="149"/>
        <end position="172"/>
    </location>
</feature>
<sequence>MASAVFAAVIILSFVVAFFSRRNHGRQDSRDFFTASGQFGGVLVFLLTVGETYSIGSIMGFPAAAMKQGIPFIDWFLGYIVLAYPVGYFLNPLLWKAGRVWNALTFADLFRTYFRSRFLEVIVAVSAILFMLPLGELQMAGILTAISEFHWPVSSVTITAGAALLTFSWLALSGVRAPAWVAAIKDTIVIVAIVLIAVAVLRDSSWHALAAASRAMPLSTAQGNVYAVTTIITQALGFCVAPQTIAFIFTAKSARIVRRNQIVMPLYMLMFPLLLLSSLYAGATGLPMDAKNSVFISVAAALLPSWGLGLVAAACVLSGLVILAGICLSIGSLVSRNLVQGLSDARQKDCARLVITFCLIFSVFAAMRFSALMPVLTTMFYLGVIQLFPAILCMVRSVPVAAAFVTAGFLAGETVSLALAFFSVPTGGVNAGFIGLLVNAAIVFTGYRVGAASAGVIADPHLTLRSGNKVC</sequence>
<keyword evidence="10" id="KW-1185">Reference proteome</keyword>
<dbReference type="Gene3D" id="1.20.1730.10">
    <property type="entry name" value="Sodium/glucose cotransporter"/>
    <property type="match status" value="1"/>
</dbReference>
<comment type="subcellular location">
    <subcellularLocation>
        <location evidence="1">Membrane</location>
        <topology evidence="1">Multi-pass membrane protein</topology>
    </subcellularLocation>
</comment>
<feature type="transmembrane region" description="Helical" evidence="8">
    <location>
        <begin position="121"/>
        <end position="143"/>
    </location>
</feature>
<gene>
    <name evidence="9" type="ORF">GOB93_13750</name>
</gene>
<feature type="transmembrane region" description="Helical" evidence="8">
    <location>
        <begin position="428"/>
        <end position="447"/>
    </location>
</feature>
<dbReference type="PANTHER" id="PTHR48086:SF8">
    <property type="entry name" value="MONOCARBOXYLIC ACID PERMEASE"/>
    <property type="match status" value="1"/>
</dbReference>
<feature type="transmembrane region" description="Helical" evidence="8">
    <location>
        <begin position="225"/>
        <end position="250"/>
    </location>
</feature>
<comment type="similarity">
    <text evidence="2 7">Belongs to the sodium:solute symporter (SSF) (TC 2.A.21) family.</text>
</comment>
<dbReference type="InterPro" id="IPR001734">
    <property type="entry name" value="Na/solute_symporter"/>
</dbReference>
<dbReference type="PANTHER" id="PTHR48086">
    <property type="entry name" value="SODIUM/PROLINE SYMPORTER-RELATED"/>
    <property type="match status" value="1"/>
</dbReference>
<keyword evidence="6 8" id="KW-0472">Membrane</keyword>
<dbReference type="InterPro" id="IPR050277">
    <property type="entry name" value="Sodium:Solute_Symporter"/>
</dbReference>
<evidence type="ECO:0000256" key="8">
    <source>
        <dbReference type="SAM" id="Phobius"/>
    </source>
</evidence>
<feature type="transmembrane region" description="Helical" evidence="8">
    <location>
        <begin position="350"/>
        <end position="369"/>
    </location>
</feature>
<feature type="transmembrane region" description="Helical" evidence="8">
    <location>
        <begin position="72"/>
        <end position="91"/>
    </location>
</feature>
<dbReference type="RefSeq" id="WP_173584086.1">
    <property type="nucleotide sequence ID" value="NZ_WOTB01000019.1"/>
</dbReference>
<keyword evidence="3" id="KW-0813">Transport</keyword>
<dbReference type="Proteomes" id="UP000635278">
    <property type="component" value="Unassembled WGS sequence"/>
</dbReference>
<name>A0ABX0JUK8_9PROT</name>
<dbReference type="PROSITE" id="PS50283">
    <property type="entry name" value="NA_SOLUT_SYMP_3"/>
    <property type="match status" value="1"/>
</dbReference>
<feature type="transmembrane region" description="Helical" evidence="8">
    <location>
        <begin position="41"/>
        <end position="65"/>
    </location>
</feature>